<reference evidence="2" key="1">
    <citation type="submission" date="2024-06" db="EMBL/GenBank/DDBJ databases">
        <title>Draft genome sequence of Microbacterium sp. strain A8/3-1, isolated from Oxytropis tragacanthoides Fisch. ex DC. Root nodules in the Altai region of Russia.</title>
        <authorList>
            <person name="Sazanova A."/>
            <person name="Guro P."/>
            <person name="Kuznetsova I."/>
            <person name="Belimov A."/>
            <person name="Safronova V."/>
        </authorList>
    </citation>
    <scope>NUCLEOTIDE SEQUENCE</scope>
    <source>
        <strain evidence="2">A8/3-1</strain>
    </source>
</reference>
<dbReference type="InterPro" id="IPR051619">
    <property type="entry name" value="TypeII_TA_RNase_PINc/VapC"/>
</dbReference>
<protein>
    <submittedName>
        <fullName evidence="2">Type II toxin-antitoxin system VapC family toxin</fullName>
    </submittedName>
</protein>
<dbReference type="PANTHER" id="PTHR35901:SF1">
    <property type="entry name" value="EXONUCLEASE VAPC9"/>
    <property type="match status" value="1"/>
</dbReference>
<organism evidence="2">
    <name type="scientific">Microbacterium sp. A8/3-1</name>
    <dbReference type="NCBI Taxonomy" id="3160749"/>
    <lineage>
        <taxon>Bacteria</taxon>
        <taxon>Bacillati</taxon>
        <taxon>Actinomycetota</taxon>
        <taxon>Actinomycetes</taxon>
        <taxon>Micrococcales</taxon>
        <taxon>Microbacteriaceae</taxon>
        <taxon>Microbacterium</taxon>
    </lineage>
</organism>
<evidence type="ECO:0000256" key="1">
    <source>
        <dbReference type="ARBA" id="ARBA00022842"/>
    </source>
</evidence>
<dbReference type="SUPFAM" id="SSF88723">
    <property type="entry name" value="PIN domain-like"/>
    <property type="match status" value="1"/>
</dbReference>
<evidence type="ECO:0000313" key="2">
    <source>
        <dbReference type="EMBL" id="XBX80032.1"/>
    </source>
</evidence>
<dbReference type="Gene3D" id="3.40.50.1010">
    <property type="entry name" value="5'-nuclease"/>
    <property type="match status" value="1"/>
</dbReference>
<dbReference type="CDD" id="cd09873">
    <property type="entry name" value="PIN_Pae0151-like"/>
    <property type="match status" value="1"/>
</dbReference>
<proteinExistence type="predicted"/>
<dbReference type="InterPro" id="IPR029060">
    <property type="entry name" value="PIN-like_dom_sf"/>
</dbReference>
<dbReference type="EMBL" id="CP158357">
    <property type="protein sequence ID" value="XBX80032.1"/>
    <property type="molecule type" value="Genomic_DNA"/>
</dbReference>
<keyword evidence="1" id="KW-0460">Magnesium</keyword>
<dbReference type="RefSeq" id="WP_350352924.1">
    <property type="nucleotide sequence ID" value="NZ_CP158357.1"/>
</dbReference>
<dbReference type="PANTHER" id="PTHR35901">
    <property type="entry name" value="RIBONUCLEASE VAPC3"/>
    <property type="match status" value="1"/>
</dbReference>
<accession>A0AAU7W1P3</accession>
<gene>
    <name evidence="2" type="ORF">ABS642_08080</name>
</gene>
<dbReference type="InterPro" id="IPR044153">
    <property type="entry name" value="PIN_Pae0151-like"/>
</dbReference>
<sequence length="133" mass="14233">MIVLDASAVVEAITDVGARGQQVREVMMGDGDWAMPAHGPTEVANALRGLRLARLTTDEEFRGQLALLQRMELVLFPVSPLLSRVADLAMNATAYDAAYLVLGEVLEARVLTTDRKLATVPGTHADVHVVAIG</sequence>
<name>A0AAU7W1P3_9MICO</name>
<dbReference type="AlphaFoldDB" id="A0AAU7W1P3"/>